<organism evidence="4 5">
    <name type="scientific">Derxia gummosa DSM 723</name>
    <dbReference type="NCBI Taxonomy" id="1121388"/>
    <lineage>
        <taxon>Bacteria</taxon>
        <taxon>Pseudomonadati</taxon>
        <taxon>Pseudomonadota</taxon>
        <taxon>Betaproteobacteria</taxon>
        <taxon>Burkholderiales</taxon>
        <taxon>Alcaligenaceae</taxon>
        <taxon>Derxia</taxon>
    </lineage>
</organism>
<feature type="region of interest" description="Disordered" evidence="1">
    <location>
        <begin position="689"/>
        <end position="712"/>
    </location>
</feature>
<evidence type="ECO:0000313" key="4">
    <source>
        <dbReference type="Proteomes" id="UP000675920"/>
    </source>
</evidence>
<evidence type="ECO:0000313" key="5">
    <source>
        <dbReference type="RefSeq" id="WP_051377722.1"/>
    </source>
</evidence>
<feature type="domain" description="T6SS Tle3 phospholipase effector alpha/beta" evidence="3">
    <location>
        <begin position="34"/>
        <end position="368"/>
    </location>
</feature>
<accession>A0A8B6X8X7</accession>
<dbReference type="InterPro" id="IPR021692">
    <property type="entry name" value="Tle3_C"/>
</dbReference>
<dbReference type="Pfam" id="PF24322">
    <property type="entry name" value="Tle3"/>
    <property type="match status" value="1"/>
</dbReference>
<reference evidence="5" key="1">
    <citation type="journal article" date="2023" name="Int. J. Mol. Sci.">
        <title>Activity and Crystal Structure of the Adherent-Invasive Escherichia coli Tle3/Tli3 T6SS Effector/Immunity Complex Determined Using an AlphaFold2 Predicted Model.</title>
        <authorList>
            <person name="Le T.T.H."/>
            <person name="Kellenberger C."/>
            <person name="Boyer M."/>
            <person name="Santucci P."/>
            <person name="Flaugnatti N."/>
            <person name="Cascales E."/>
            <person name="Roussel A."/>
            <person name="Canaan S."/>
            <person name="Journet L."/>
            <person name="Cambillau C."/>
        </authorList>
    </citation>
    <scope>NUCLEOTIDE SEQUENCE</scope>
</reference>
<keyword evidence="4" id="KW-1185">Reference proteome</keyword>
<evidence type="ECO:0000259" key="3">
    <source>
        <dbReference type="Pfam" id="PF24322"/>
    </source>
</evidence>
<dbReference type="AlphaFoldDB" id="A0A8B6X8X7"/>
<feature type="domain" description="Antibacterial effector protein Tle3 C-terminal" evidence="2">
    <location>
        <begin position="604"/>
        <end position="648"/>
    </location>
</feature>
<evidence type="ECO:0000256" key="1">
    <source>
        <dbReference type="SAM" id="MobiDB-lite"/>
    </source>
</evidence>
<dbReference type="InterPro" id="IPR056221">
    <property type="entry name" value="Tle3_ab_dom"/>
</dbReference>
<dbReference type="InterPro" id="IPR029058">
    <property type="entry name" value="AB_hydrolase_fold"/>
</dbReference>
<dbReference type="OrthoDB" id="8829067at2"/>
<dbReference type="Proteomes" id="UP000675920">
    <property type="component" value="Unplaced"/>
</dbReference>
<dbReference type="RefSeq" id="WP_051377722.1">
    <property type="nucleotide sequence ID" value="NZ_AXWS01000001.1"/>
</dbReference>
<proteinExistence type="predicted"/>
<reference evidence="5" key="2">
    <citation type="submission" date="2025-08" db="UniProtKB">
        <authorList>
            <consortium name="RefSeq"/>
        </authorList>
    </citation>
    <scope>IDENTIFICATION</scope>
</reference>
<dbReference type="Pfam" id="PF11678">
    <property type="entry name" value="Tle3_C"/>
    <property type="match status" value="1"/>
</dbReference>
<sequence>MIGRPFSDVPAMATAQHISLASKSTVDIYADIPLPGVVIFVHGVNSTGEWFDAAERGLCAGLNERTLRRPEDLLHHGEKTELIPGSYLPELEPDGFVSRDLNASSFLPASGHYSPVIRFRWGFRASKEELDAFGGNVFLDEYQSWGGGPFANGCTALPDLWDAGLNDRVFLWYHANALNPTDRPVYACPHRGYFAHAAWRLAALIDHIRKRHEARGHGPDVPVTIVCHSQGNMLSIASAFIGQQVFAGKGVADTYVLCNPPYSLKSSNFMENMTQSDQGGRVTGEARRAAFRSFLSIVEARGARCQDDAAVDKRTANRKPTDASPMGFCRASERADDRINQGRVFLYCNPHDQVISASTVQGIGWCGLDQHEIDSLGGPSNFHQRVWAEGLAVGRRGLTSHAMWPVDGRKAFWSPPSPQARYSIERDLSDPRASVWSKLGSLLLAPLLIPFTTAARLGGLSAVNAEPERNRRLPITAPPISDDGVLPEALRMHDGQVLAGPFDEGSESAEDNLALRSAIDDPDDVYNRSRGTLGLKAQGDADSEAQLRYEHHARVRMDARASREDTLRQEAEEVRADGHLSERFRQWSDERRAEYLVSGRNQNATDHSTILTNPMHAQKVLAYDVALGYARFTESDWMEFRQMADWRWVGAAQSWEPSKDYAVYFKKGRFFERPLYEHPDYQANVPATLGIDTRRQSPARTSRLPESGRFNP</sequence>
<evidence type="ECO:0000259" key="2">
    <source>
        <dbReference type="Pfam" id="PF11678"/>
    </source>
</evidence>
<protein>
    <submittedName>
        <fullName evidence="5">T6SS effector phospholipase Tle3 domain-containing protein</fullName>
    </submittedName>
</protein>
<dbReference type="SUPFAM" id="SSF53474">
    <property type="entry name" value="alpha/beta-Hydrolases"/>
    <property type="match status" value="1"/>
</dbReference>
<name>A0A8B6X8X7_9BURK</name>